<gene>
    <name evidence="1" type="ORF">BFV95_3047</name>
</gene>
<reference evidence="1 2" key="1">
    <citation type="submission" date="2016-09" db="EMBL/GenBank/DDBJ databases">
        <title>Draft Genome Sequence of four Alteromonas macleodii strains isolated from copper coupons and grown long-term at elevated copper levels.</title>
        <authorList>
            <person name="Cusick K."/>
            <person name="Dale J."/>
            <person name="Little B."/>
            <person name="Biffinger J."/>
        </authorList>
    </citation>
    <scope>NUCLEOTIDE SEQUENCE [LARGE SCALE GENOMIC DNA]</scope>
    <source>
        <strain evidence="1 2">KCP01</strain>
    </source>
</reference>
<dbReference type="AlphaFoldDB" id="A0AB36FRQ6"/>
<sequence length="70" mass="7811">MHHIRHGAILFFAYIENPPLALPLLLKALKEGKLNYVVLTVTQSGSPAFAVAQEKPDRPLRMNSYLALIL</sequence>
<comment type="caution">
    <text evidence="1">The sequence shown here is derived from an EMBL/GenBank/DDBJ whole genome shotgun (WGS) entry which is preliminary data.</text>
</comment>
<organism evidence="1 2">
    <name type="scientific">Alteromonas macleodii</name>
    <name type="common">Pseudoalteromonas macleodii</name>
    <dbReference type="NCBI Taxonomy" id="28108"/>
    <lineage>
        <taxon>Bacteria</taxon>
        <taxon>Pseudomonadati</taxon>
        <taxon>Pseudomonadota</taxon>
        <taxon>Gammaproteobacteria</taxon>
        <taxon>Alteromonadales</taxon>
        <taxon>Alteromonadaceae</taxon>
        <taxon>Alteromonas/Salinimonas group</taxon>
        <taxon>Alteromonas</taxon>
    </lineage>
</organism>
<accession>A0AB36FRQ6</accession>
<proteinExistence type="predicted"/>
<keyword evidence="2" id="KW-1185">Reference proteome</keyword>
<name>A0AB36FRQ6_ALTMA</name>
<evidence type="ECO:0000313" key="2">
    <source>
        <dbReference type="Proteomes" id="UP000095392"/>
    </source>
</evidence>
<dbReference type="EMBL" id="MIPY01000020">
    <property type="protein sequence ID" value="OES30365.1"/>
    <property type="molecule type" value="Genomic_DNA"/>
</dbReference>
<protein>
    <submittedName>
        <fullName evidence="1">Uncharacterized protein</fullName>
    </submittedName>
</protein>
<dbReference type="Proteomes" id="UP000095392">
    <property type="component" value="Unassembled WGS sequence"/>
</dbReference>
<evidence type="ECO:0000313" key="1">
    <source>
        <dbReference type="EMBL" id="OES30365.1"/>
    </source>
</evidence>